<dbReference type="EMBL" id="FNZA01000010">
    <property type="protein sequence ID" value="SEJ55046.1"/>
    <property type="molecule type" value="Genomic_DNA"/>
</dbReference>
<name>A0A1H6ZQS5_9DEIO</name>
<keyword evidence="3" id="KW-0378">Hydrolase</keyword>
<dbReference type="STRING" id="856736.SAMN04488058_11083"/>
<dbReference type="InterPro" id="IPR043147">
    <property type="entry name" value="Penicillin_amidase_A-knob"/>
</dbReference>
<dbReference type="Gene3D" id="2.30.120.10">
    <property type="match status" value="1"/>
</dbReference>
<gene>
    <name evidence="6" type="ORF">SAMN04488058_11083</name>
</gene>
<accession>A0A1H6ZQS5</accession>
<dbReference type="CDD" id="cd01936">
    <property type="entry name" value="Ntn_CA"/>
    <property type="match status" value="1"/>
</dbReference>
<keyword evidence="2 5" id="KW-0732">Signal</keyword>
<dbReference type="GO" id="GO:0017000">
    <property type="term" value="P:antibiotic biosynthetic process"/>
    <property type="evidence" value="ECO:0007669"/>
    <property type="project" value="InterPro"/>
</dbReference>
<dbReference type="PANTHER" id="PTHR34218:SF3">
    <property type="entry name" value="ACYL-HOMOSERINE LACTONE ACYLASE PVDQ"/>
    <property type="match status" value="1"/>
</dbReference>
<dbReference type="AlphaFoldDB" id="A0A1H6ZQS5"/>
<feature type="signal peptide" evidence="5">
    <location>
        <begin position="1"/>
        <end position="32"/>
    </location>
</feature>
<dbReference type="OrthoDB" id="9759796at2"/>
<evidence type="ECO:0000256" key="2">
    <source>
        <dbReference type="ARBA" id="ARBA00022729"/>
    </source>
</evidence>
<keyword evidence="4" id="KW-0865">Zymogen</keyword>
<dbReference type="SUPFAM" id="SSF56235">
    <property type="entry name" value="N-terminal nucleophile aminohydrolases (Ntn hydrolases)"/>
    <property type="match status" value="1"/>
</dbReference>
<evidence type="ECO:0000256" key="5">
    <source>
        <dbReference type="SAM" id="SignalP"/>
    </source>
</evidence>
<evidence type="ECO:0000256" key="4">
    <source>
        <dbReference type="ARBA" id="ARBA00023145"/>
    </source>
</evidence>
<evidence type="ECO:0000313" key="6">
    <source>
        <dbReference type="EMBL" id="SEJ55046.1"/>
    </source>
</evidence>
<dbReference type="InterPro" id="IPR043146">
    <property type="entry name" value="Penicillin_amidase_N_B-knob"/>
</dbReference>
<protein>
    <submittedName>
        <fullName evidence="6">Acyl-homoserine-lactone acylase</fullName>
    </submittedName>
</protein>
<dbReference type="PANTHER" id="PTHR34218">
    <property type="entry name" value="PEPTIDASE S45 PENICILLIN AMIDASE"/>
    <property type="match status" value="1"/>
</dbReference>
<evidence type="ECO:0000256" key="3">
    <source>
        <dbReference type="ARBA" id="ARBA00022801"/>
    </source>
</evidence>
<keyword evidence="7" id="KW-1185">Reference proteome</keyword>
<dbReference type="GO" id="GO:0016811">
    <property type="term" value="F:hydrolase activity, acting on carbon-nitrogen (but not peptide) bonds, in linear amides"/>
    <property type="evidence" value="ECO:0007669"/>
    <property type="project" value="InterPro"/>
</dbReference>
<organism evidence="6 7">
    <name type="scientific">Deinococcus reticulitermitis</name>
    <dbReference type="NCBI Taxonomy" id="856736"/>
    <lineage>
        <taxon>Bacteria</taxon>
        <taxon>Thermotogati</taxon>
        <taxon>Deinococcota</taxon>
        <taxon>Deinococci</taxon>
        <taxon>Deinococcales</taxon>
        <taxon>Deinococcaceae</taxon>
        <taxon>Deinococcus</taxon>
    </lineage>
</organism>
<proteinExistence type="inferred from homology"/>
<dbReference type="Pfam" id="PF01804">
    <property type="entry name" value="Penicil_amidase"/>
    <property type="match status" value="1"/>
</dbReference>
<reference evidence="7" key="1">
    <citation type="submission" date="2016-10" db="EMBL/GenBank/DDBJ databases">
        <authorList>
            <person name="Varghese N."/>
            <person name="Submissions S."/>
        </authorList>
    </citation>
    <scope>NUCLEOTIDE SEQUENCE [LARGE SCALE GENOMIC DNA]</scope>
    <source>
        <strain evidence="7">CGMCC 1.10218</strain>
    </source>
</reference>
<dbReference type="InterPro" id="IPR023343">
    <property type="entry name" value="Penicillin_amidase_dom1"/>
</dbReference>
<dbReference type="InterPro" id="IPR002692">
    <property type="entry name" value="S45"/>
</dbReference>
<dbReference type="RefSeq" id="WP_092264791.1">
    <property type="nucleotide sequence ID" value="NZ_FNZA01000010.1"/>
</dbReference>
<dbReference type="InterPro" id="IPR029055">
    <property type="entry name" value="Ntn_hydrolases_N"/>
</dbReference>
<dbReference type="Proteomes" id="UP000199223">
    <property type="component" value="Unassembled WGS sequence"/>
</dbReference>
<dbReference type="Gene3D" id="1.10.439.10">
    <property type="entry name" value="Penicillin Amidohydrolase, domain 1"/>
    <property type="match status" value="1"/>
</dbReference>
<evidence type="ECO:0000256" key="1">
    <source>
        <dbReference type="ARBA" id="ARBA00006586"/>
    </source>
</evidence>
<feature type="chain" id="PRO_5011737416" evidence="5">
    <location>
        <begin position="33"/>
        <end position="788"/>
    </location>
</feature>
<dbReference type="Gene3D" id="1.10.1400.10">
    <property type="match status" value="1"/>
</dbReference>
<sequence>MSYPVPRPVASRARRGLLSLLAPLALGSGAQAQTYQAQVQRTAYGIPHIQAPDLAGLGYGVGYSYAQDNLCLFADQILTVRGERSKFLGPEGRTVVAFQPVTNLDSDVFFKAVIEPGRLERGYQDQPETLALLRGYAAGYNRFLRDTPVSAWPAECRGAAWVRSVSVGDMMRLLEEKAIQASAGALLSAVSNTRPPQAGAAVPGVDLAAFNARHRLSELPMGSNGWAFGADATENGRGLLLGNPHFPWQTTNRFYELHLTVPGQLDVMGASLGGMPIVNIGFNGDVAWTHTVSTDKRFTLDALPLVPNDPLSYVKDGTARKFERRTVVVEVRTPAGPRLHTRTLYFTPGGPLVSVPQAGLNWTPQFAFALRDGNRNNTRMVATWLGFARANSVQGVRAALGEQGIPWVNTIAADRAGNALYADISSSPNVSAAQQQACTPAPFAPLFAAAGLVVLDGSRSACDWAVDPASKVPGLRAPANSPQLIRRDYVANSNNSAWLANPQAPITNLDPIVGEVNAPQSPRTRMGLIEIGARLAGTDGLAGNKFNLDNVREVLMRNSNLTGRMFADDALRLCQENPSVTGPGGAVNLAPACAALAAWDRRSDLESVGAHLWREFWRRARAIPDVYAVPFDPADPVNTPRGLKTTEPAVRAALLGAMAEALTALQAAGVAPGAALGAVQGVERGGTFLPLPGGSEFEGVLNKLEFALEPGGYRNVVGTSSSYIQAVTFGDSGPQAQAILTYSQSTDPASPHFADQTRLFSRGEWVRLPFTPAEVAAAATGEVLRLSE</sequence>
<evidence type="ECO:0000313" key="7">
    <source>
        <dbReference type="Proteomes" id="UP000199223"/>
    </source>
</evidence>
<dbReference type="Gene3D" id="3.60.20.10">
    <property type="entry name" value="Glutamine Phosphoribosylpyrophosphate, subunit 1, domain 1"/>
    <property type="match status" value="1"/>
</dbReference>
<comment type="similarity">
    <text evidence="1">Belongs to the peptidase S45 family.</text>
</comment>